<evidence type="ECO:0000256" key="13">
    <source>
        <dbReference type="HAMAP-Rule" id="MF_00130"/>
    </source>
</evidence>
<comment type="catalytic activity">
    <reaction evidence="13">
        <text>Endonucleolytic cleavage at a junction such as a reciprocal single-stranded crossover between two homologous DNA duplexes (Holliday junction).</text>
        <dbReference type="EC" id="3.1.21.10"/>
    </reaction>
</comment>
<protein>
    <recommendedName>
        <fullName evidence="12 13">Holliday junction resolvase RecU</fullName>
        <ecNumber evidence="13">3.1.21.10</ecNumber>
    </recommendedName>
    <alternativeName>
        <fullName evidence="13">Recombination protein U homolog</fullName>
    </alternativeName>
</protein>
<sequence length="181" mass="20892">MFHNQSTKQRAKSVTHANRGKFLEHVIDMANTKYRNAGLADIRKIPTPVQITKDKGSQVEGRKEKPEWVDYAGVCNGRAVVFDAKETKGKSFPLQNLHDHQYELLRSWYEKGAITFLLVYFSELDKYYRLPFPPLQAAWQTAKNGGRKSIPLETFVEHASEAISMDGYTLHYLLPFIESRW</sequence>
<comment type="similarity">
    <text evidence="11 13">Belongs to the RecU family.</text>
</comment>
<dbReference type="SUPFAM" id="SSF52980">
    <property type="entry name" value="Restriction endonuclease-like"/>
    <property type="match status" value="1"/>
</dbReference>
<dbReference type="Proteomes" id="UP001289615">
    <property type="component" value="Unassembled WGS sequence"/>
</dbReference>
<dbReference type="InterPro" id="IPR011335">
    <property type="entry name" value="Restrct_endonuc-II-like"/>
</dbReference>
<keyword evidence="2 13" id="KW-0963">Cytoplasm</keyword>
<dbReference type="EC" id="3.1.21.10" evidence="13"/>
<dbReference type="InterPro" id="IPR004612">
    <property type="entry name" value="Resolv_RecU"/>
</dbReference>
<evidence type="ECO:0000256" key="10">
    <source>
        <dbReference type="ARBA" id="ARBA00023204"/>
    </source>
</evidence>
<comment type="function">
    <text evidence="13">Endonuclease that resolves Holliday junction intermediates in genetic recombination. Cleaves mobile four-strand junctions by introducing symmetrical nicks in paired strands. Promotes annealing of linear ssDNA with homologous dsDNA. Required for DNA repair, homologous recombination and chromosome segregation.</text>
</comment>
<dbReference type="HAMAP" id="MF_00130">
    <property type="entry name" value="RecU"/>
    <property type="match status" value="1"/>
</dbReference>
<evidence type="ECO:0000256" key="12">
    <source>
        <dbReference type="ARBA" id="ARBA00029523"/>
    </source>
</evidence>
<comment type="cofactor">
    <cofactor evidence="13">
        <name>Mg(2+)</name>
        <dbReference type="ChEBI" id="CHEBI:18420"/>
    </cofactor>
    <text evidence="13">Binds 1 Mg(2+) ion per subunit.</text>
</comment>
<feature type="site" description="Transition state stabilizer" evidence="13">
    <location>
        <position position="85"/>
    </location>
</feature>
<keyword evidence="5 13" id="KW-0255">Endonuclease</keyword>
<keyword evidence="7 13" id="KW-0378">Hydrolase</keyword>
<proteinExistence type="inferred from homology"/>
<keyword evidence="6 13" id="KW-0227">DNA damage</keyword>
<evidence type="ECO:0000256" key="8">
    <source>
        <dbReference type="ARBA" id="ARBA00022842"/>
    </source>
</evidence>
<evidence type="ECO:0000256" key="4">
    <source>
        <dbReference type="ARBA" id="ARBA00022723"/>
    </source>
</evidence>
<keyword evidence="8 13" id="KW-0460">Magnesium</keyword>
<keyword evidence="4 13" id="KW-0479">Metal-binding</keyword>
<comment type="caution">
    <text evidence="13">Lacks conserved residue(s) required for the propagation of feature annotation.</text>
</comment>
<comment type="caution">
    <text evidence="14">The sequence shown here is derived from an EMBL/GenBank/DDBJ whole genome shotgun (WGS) entry which is preliminary data.</text>
</comment>
<keyword evidence="9 13" id="KW-0233">DNA recombination</keyword>
<feature type="binding site" evidence="13">
    <location>
        <position position="70"/>
    </location>
    <ligand>
        <name>Mg(2+)</name>
        <dbReference type="ChEBI" id="CHEBI:18420"/>
    </ligand>
</feature>
<keyword evidence="3 13" id="KW-0540">Nuclease</keyword>
<gene>
    <name evidence="13" type="primary">recU</name>
    <name evidence="14" type="ORF">U6C28_04350</name>
</gene>
<name>A0ABU5NHJ6_9BACI</name>
<evidence type="ECO:0000256" key="3">
    <source>
        <dbReference type="ARBA" id="ARBA00022722"/>
    </source>
</evidence>
<accession>A0ABU5NHJ6</accession>
<dbReference type="EMBL" id="JAXUIA010000002">
    <property type="protein sequence ID" value="MEA0975520.1"/>
    <property type="molecule type" value="Genomic_DNA"/>
</dbReference>
<keyword evidence="10 13" id="KW-0234">DNA repair</keyword>
<evidence type="ECO:0000256" key="6">
    <source>
        <dbReference type="ARBA" id="ARBA00022763"/>
    </source>
</evidence>
<organism evidence="14 15">
    <name type="scientific">Lysinibacillus irui</name>
    <dbReference type="NCBI Taxonomy" id="2998077"/>
    <lineage>
        <taxon>Bacteria</taxon>
        <taxon>Bacillati</taxon>
        <taxon>Bacillota</taxon>
        <taxon>Bacilli</taxon>
        <taxon>Bacillales</taxon>
        <taxon>Bacillaceae</taxon>
        <taxon>Lysinibacillus</taxon>
    </lineage>
</organism>
<dbReference type="Pfam" id="PF03838">
    <property type="entry name" value="RecU"/>
    <property type="match status" value="1"/>
</dbReference>
<evidence type="ECO:0000256" key="11">
    <source>
        <dbReference type="ARBA" id="ARBA00023447"/>
    </source>
</evidence>
<dbReference type="InterPro" id="IPR011856">
    <property type="entry name" value="tRNA_endonuc-like_dom_sf"/>
</dbReference>
<dbReference type="RefSeq" id="WP_322610720.1">
    <property type="nucleotide sequence ID" value="NZ_JAXLNX010000005.1"/>
</dbReference>
<evidence type="ECO:0000313" key="14">
    <source>
        <dbReference type="EMBL" id="MEA0975520.1"/>
    </source>
</evidence>
<feature type="binding site" evidence="13">
    <location>
        <position position="83"/>
    </location>
    <ligand>
        <name>Mg(2+)</name>
        <dbReference type="ChEBI" id="CHEBI:18420"/>
    </ligand>
</feature>
<reference evidence="14 15" key="1">
    <citation type="submission" date="2023-12" db="EMBL/GenBank/DDBJ databases">
        <title>Genome comparison identifies genes involved in endophytic behavior of Lysinibacillus irui and provides insights into its role as a plant-growth promoting bacterium.</title>
        <authorList>
            <person name="Hilario S."/>
            <person name="Matos I."/>
            <person name="Goncalves M.F.M."/>
            <person name="Pardo C.A."/>
            <person name="Santos M.J."/>
        </authorList>
    </citation>
    <scope>NUCLEOTIDE SEQUENCE [LARGE SCALE GENOMIC DNA]</scope>
    <source>
        <strain evidence="14 15">B3</strain>
    </source>
</reference>
<feature type="binding site" evidence="13">
    <location>
        <position position="101"/>
    </location>
    <ligand>
        <name>Mg(2+)</name>
        <dbReference type="ChEBI" id="CHEBI:18420"/>
    </ligand>
</feature>
<evidence type="ECO:0000256" key="9">
    <source>
        <dbReference type="ARBA" id="ARBA00023172"/>
    </source>
</evidence>
<evidence type="ECO:0000313" key="15">
    <source>
        <dbReference type="Proteomes" id="UP001289615"/>
    </source>
</evidence>
<evidence type="ECO:0000256" key="1">
    <source>
        <dbReference type="ARBA" id="ARBA00004496"/>
    </source>
</evidence>
<keyword evidence="15" id="KW-1185">Reference proteome</keyword>
<dbReference type="Gene3D" id="3.40.1350.10">
    <property type="match status" value="1"/>
</dbReference>
<evidence type="ECO:0000256" key="7">
    <source>
        <dbReference type="ARBA" id="ARBA00022801"/>
    </source>
</evidence>
<comment type="subcellular location">
    <subcellularLocation>
        <location evidence="1 13">Cytoplasm</location>
    </subcellularLocation>
</comment>
<evidence type="ECO:0000256" key="2">
    <source>
        <dbReference type="ARBA" id="ARBA00022490"/>
    </source>
</evidence>
<evidence type="ECO:0000256" key="5">
    <source>
        <dbReference type="ARBA" id="ARBA00022759"/>
    </source>
</evidence>
<dbReference type="CDD" id="cd22354">
    <property type="entry name" value="RecU-like"/>
    <property type="match status" value="1"/>
</dbReference>